<dbReference type="AlphaFoldDB" id="A0A369AL95"/>
<dbReference type="EMBL" id="QPJT01000039">
    <property type="protein sequence ID" value="RCX09066.1"/>
    <property type="molecule type" value="Genomic_DNA"/>
</dbReference>
<reference evidence="1 2" key="1">
    <citation type="submission" date="2018-07" db="EMBL/GenBank/DDBJ databases">
        <title>Genomic Encyclopedia of Type Strains, Phase IV (KMG-IV): sequencing the most valuable type-strain genomes for metagenomic binning, comparative biology and taxonomic classification.</title>
        <authorList>
            <person name="Goeker M."/>
        </authorList>
    </citation>
    <scope>NUCLEOTIDE SEQUENCE [LARGE SCALE GENOMIC DNA]</scope>
    <source>
        <strain evidence="1 2">DSM 27016</strain>
    </source>
</reference>
<keyword evidence="2" id="KW-1185">Reference proteome</keyword>
<protein>
    <submittedName>
        <fullName evidence="1">Uncharacterized protein</fullName>
    </submittedName>
</protein>
<comment type="caution">
    <text evidence="1">The sequence shown here is derived from an EMBL/GenBank/DDBJ whole genome shotgun (WGS) entry which is preliminary data.</text>
</comment>
<dbReference type="Proteomes" id="UP000253034">
    <property type="component" value="Unassembled WGS sequence"/>
</dbReference>
<accession>A0A369AL95</accession>
<organism evidence="1 2">
    <name type="scientific">Anaerobacterium chartisolvens</name>
    <dbReference type="NCBI Taxonomy" id="1297424"/>
    <lineage>
        <taxon>Bacteria</taxon>
        <taxon>Bacillati</taxon>
        <taxon>Bacillota</taxon>
        <taxon>Clostridia</taxon>
        <taxon>Eubacteriales</taxon>
        <taxon>Oscillospiraceae</taxon>
        <taxon>Anaerobacterium</taxon>
    </lineage>
</organism>
<proteinExistence type="predicted"/>
<name>A0A369AL95_9FIRM</name>
<evidence type="ECO:0000313" key="1">
    <source>
        <dbReference type="EMBL" id="RCX09066.1"/>
    </source>
</evidence>
<dbReference type="RefSeq" id="WP_114300050.1">
    <property type="nucleotide sequence ID" value="NZ_QPJT01000039.1"/>
</dbReference>
<dbReference type="OrthoDB" id="1739528at2"/>
<gene>
    <name evidence="1" type="ORF">DFR58_1395</name>
</gene>
<sequence>MKQKKSCRNCIRGTAITVNNDILCKDKGAVSPDYVCSKHRFIPEPKSYKEMNLKCIDCENFIVSSSSAKGARALGLCQLFSVRPFDGKEKNACSKFVKKTVSEVS</sequence>
<evidence type="ECO:0000313" key="2">
    <source>
        <dbReference type="Proteomes" id="UP000253034"/>
    </source>
</evidence>